<proteinExistence type="predicted"/>
<dbReference type="EMBL" id="BARW01003563">
    <property type="protein sequence ID" value="GAI68558.1"/>
    <property type="molecule type" value="Genomic_DNA"/>
</dbReference>
<name>X1QK00_9ZZZZ</name>
<organism evidence="1">
    <name type="scientific">marine sediment metagenome</name>
    <dbReference type="NCBI Taxonomy" id="412755"/>
    <lineage>
        <taxon>unclassified sequences</taxon>
        <taxon>metagenomes</taxon>
        <taxon>ecological metagenomes</taxon>
    </lineage>
</organism>
<protein>
    <submittedName>
        <fullName evidence="1">Uncharacterized protein</fullName>
    </submittedName>
</protein>
<comment type="caution">
    <text evidence="1">The sequence shown here is derived from an EMBL/GenBank/DDBJ whole genome shotgun (WGS) entry which is preliminary data.</text>
</comment>
<gene>
    <name evidence="1" type="ORF">S12H4_08992</name>
</gene>
<reference evidence="1" key="1">
    <citation type="journal article" date="2014" name="Front. Microbiol.">
        <title>High frequency of phylogenetically diverse reductive dehalogenase-homologous genes in deep subseafloor sedimentary metagenomes.</title>
        <authorList>
            <person name="Kawai M."/>
            <person name="Futagami T."/>
            <person name="Toyoda A."/>
            <person name="Takaki Y."/>
            <person name="Nishi S."/>
            <person name="Hori S."/>
            <person name="Arai W."/>
            <person name="Tsubouchi T."/>
            <person name="Morono Y."/>
            <person name="Uchiyama I."/>
            <person name="Ito T."/>
            <person name="Fujiyama A."/>
            <person name="Inagaki F."/>
            <person name="Takami H."/>
        </authorList>
    </citation>
    <scope>NUCLEOTIDE SEQUENCE</scope>
    <source>
        <strain evidence="1">Expedition CK06-06</strain>
    </source>
</reference>
<dbReference type="AlphaFoldDB" id="X1QK00"/>
<accession>X1QK00</accession>
<sequence>MQVTPQLPICRECSWRVWCKQLNFRTTSPTGETIKVCPIWWVMMNYMREKGIKPKGPPKDLSIKQAQNLYDKLKRQRTDELGMGG</sequence>
<evidence type="ECO:0000313" key="1">
    <source>
        <dbReference type="EMBL" id="GAI68558.1"/>
    </source>
</evidence>